<evidence type="ECO:0000313" key="22">
    <source>
        <dbReference type="Proteomes" id="UP000287651"/>
    </source>
</evidence>
<dbReference type="InterPro" id="IPR036853">
    <property type="entry name" value="Ribosomal_uL14_sf"/>
</dbReference>
<evidence type="ECO:0000256" key="3">
    <source>
        <dbReference type="ARBA" id="ARBA00004123"/>
    </source>
</evidence>
<dbReference type="GO" id="GO:0030014">
    <property type="term" value="C:CCR4-NOT complex"/>
    <property type="evidence" value="ECO:0007669"/>
    <property type="project" value="InterPro"/>
</dbReference>
<evidence type="ECO:0000256" key="2">
    <source>
        <dbReference type="ARBA" id="ARBA00001968"/>
    </source>
</evidence>
<keyword evidence="14" id="KW-0694">RNA-binding</keyword>
<dbReference type="Gene3D" id="2.40.150.20">
    <property type="entry name" value="Ribosomal protein L14"/>
    <property type="match status" value="1"/>
</dbReference>
<dbReference type="Pfam" id="PF04857">
    <property type="entry name" value="CAF1"/>
    <property type="match status" value="2"/>
</dbReference>
<dbReference type="EMBL" id="AMZH03014199">
    <property type="protein sequence ID" value="RRT48037.1"/>
    <property type="molecule type" value="Genomic_DNA"/>
</dbReference>
<comment type="cofactor">
    <cofactor evidence="2">
        <name>a divalent metal cation</name>
        <dbReference type="ChEBI" id="CHEBI:60240"/>
    </cofactor>
</comment>
<organism evidence="21 22">
    <name type="scientific">Ensete ventricosum</name>
    <name type="common">Abyssinian banana</name>
    <name type="synonym">Musa ensete</name>
    <dbReference type="NCBI Taxonomy" id="4639"/>
    <lineage>
        <taxon>Eukaryota</taxon>
        <taxon>Viridiplantae</taxon>
        <taxon>Streptophyta</taxon>
        <taxon>Embryophyta</taxon>
        <taxon>Tracheophyta</taxon>
        <taxon>Spermatophyta</taxon>
        <taxon>Magnoliopsida</taxon>
        <taxon>Liliopsida</taxon>
        <taxon>Zingiberales</taxon>
        <taxon>Musaceae</taxon>
        <taxon>Ensete</taxon>
    </lineage>
</organism>
<dbReference type="AlphaFoldDB" id="A0A426Y8I9"/>
<dbReference type="CDD" id="cd00337">
    <property type="entry name" value="Ribosomal_uL14"/>
    <property type="match status" value="1"/>
</dbReference>
<evidence type="ECO:0000256" key="18">
    <source>
        <dbReference type="ARBA" id="ARBA00023242"/>
    </source>
</evidence>
<evidence type="ECO:0000256" key="8">
    <source>
        <dbReference type="ARBA" id="ARBA00012161"/>
    </source>
</evidence>
<dbReference type="GO" id="GO:0005737">
    <property type="term" value="C:cytoplasm"/>
    <property type="evidence" value="ECO:0007669"/>
    <property type="project" value="UniProtKB-SubCell"/>
</dbReference>
<dbReference type="GO" id="GO:0005634">
    <property type="term" value="C:nucleus"/>
    <property type="evidence" value="ECO:0007669"/>
    <property type="project" value="UniProtKB-SubCell"/>
</dbReference>
<dbReference type="InterPro" id="IPR012337">
    <property type="entry name" value="RNaseH-like_sf"/>
</dbReference>
<evidence type="ECO:0000256" key="14">
    <source>
        <dbReference type="ARBA" id="ARBA00022884"/>
    </source>
</evidence>
<dbReference type="Proteomes" id="UP000287651">
    <property type="component" value="Unassembled WGS sequence"/>
</dbReference>
<comment type="similarity">
    <text evidence="5">Belongs to the CAF1 family.</text>
</comment>
<comment type="catalytic activity">
    <reaction evidence="1">
        <text>Exonucleolytic cleavage of poly(A) to 5'-AMP.</text>
        <dbReference type="EC" id="3.1.13.4"/>
    </reaction>
</comment>
<dbReference type="InterPro" id="IPR006941">
    <property type="entry name" value="RNase_CAF1"/>
</dbReference>
<accession>A0A426Y8I9</accession>
<comment type="subcellular location">
    <subcellularLocation>
        <location evidence="4">Cytoplasm</location>
    </subcellularLocation>
    <subcellularLocation>
        <location evidence="3">Nucleus</location>
    </subcellularLocation>
</comment>
<evidence type="ECO:0000256" key="13">
    <source>
        <dbReference type="ARBA" id="ARBA00022839"/>
    </source>
</evidence>
<protein>
    <recommendedName>
        <fullName evidence="8">poly(A)-specific ribonuclease</fullName>
        <ecNumber evidence="8">3.1.13.4</ecNumber>
    </recommendedName>
</protein>
<keyword evidence="10" id="KW-0540">Nuclease</keyword>
<evidence type="ECO:0000256" key="20">
    <source>
        <dbReference type="ARBA" id="ARBA00025148"/>
    </source>
</evidence>
<evidence type="ECO:0000256" key="5">
    <source>
        <dbReference type="ARBA" id="ARBA00008372"/>
    </source>
</evidence>
<evidence type="ECO:0000256" key="11">
    <source>
        <dbReference type="ARBA" id="ARBA00022723"/>
    </source>
</evidence>
<gene>
    <name evidence="21" type="ORF">B296_00035222</name>
</gene>
<evidence type="ECO:0000256" key="1">
    <source>
        <dbReference type="ARBA" id="ARBA00001663"/>
    </source>
</evidence>
<dbReference type="GO" id="GO:0046872">
    <property type="term" value="F:metal ion binding"/>
    <property type="evidence" value="ECO:0007669"/>
    <property type="project" value="UniProtKB-KW"/>
</dbReference>
<evidence type="ECO:0000256" key="4">
    <source>
        <dbReference type="ARBA" id="ARBA00004496"/>
    </source>
</evidence>
<keyword evidence="16" id="KW-0805">Transcription regulation</keyword>
<dbReference type="EC" id="3.1.13.4" evidence="8"/>
<dbReference type="GO" id="GO:1990904">
    <property type="term" value="C:ribonucleoprotein complex"/>
    <property type="evidence" value="ECO:0007669"/>
    <property type="project" value="UniProtKB-KW"/>
</dbReference>
<dbReference type="InterPro" id="IPR036397">
    <property type="entry name" value="RNaseH_sf"/>
</dbReference>
<dbReference type="GO" id="GO:0004535">
    <property type="term" value="F:poly(A)-specific ribonuclease activity"/>
    <property type="evidence" value="ECO:0007669"/>
    <property type="project" value="UniProtKB-EC"/>
</dbReference>
<evidence type="ECO:0000256" key="16">
    <source>
        <dbReference type="ARBA" id="ARBA00023015"/>
    </source>
</evidence>
<evidence type="ECO:0000256" key="9">
    <source>
        <dbReference type="ARBA" id="ARBA00022490"/>
    </source>
</evidence>
<dbReference type="InterPro" id="IPR039637">
    <property type="entry name" value="CNOT7/CNOT8/Pop2"/>
</dbReference>
<dbReference type="GO" id="GO:0006952">
    <property type="term" value="P:defense response"/>
    <property type="evidence" value="ECO:0007669"/>
    <property type="project" value="UniProtKB-ARBA"/>
</dbReference>
<dbReference type="GO" id="GO:0003735">
    <property type="term" value="F:structural constituent of ribosome"/>
    <property type="evidence" value="ECO:0007669"/>
    <property type="project" value="InterPro"/>
</dbReference>
<evidence type="ECO:0000313" key="21">
    <source>
        <dbReference type="EMBL" id="RRT48037.1"/>
    </source>
</evidence>
<comment type="caution">
    <text evidence="21">The sequence shown here is derived from an EMBL/GenBank/DDBJ whole genome shotgun (WGS) entry which is preliminary data.</text>
</comment>
<keyword evidence="13" id="KW-0269">Exonuclease</keyword>
<comment type="function">
    <text evidence="20">Ubiquitous transcription factor required for a diverse set of processes. It is a component of the CCR4 complex involved in the control of gene expression.</text>
</comment>
<evidence type="ECO:0000256" key="17">
    <source>
        <dbReference type="ARBA" id="ARBA00023163"/>
    </source>
</evidence>
<dbReference type="SMART" id="SM01374">
    <property type="entry name" value="Ribosomal_L14"/>
    <property type="match status" value="1"/>
</dbReference>
<keyword evidence="9" id="KW-0963">Cytoplasm</keyword>
<keyword evidence="19" id="KW-0687">Ribonucleoprotein</keyword>
<dbReference type="GO" id="GO:0000289">
    <property type="term" value="P:nuclear-transcribed mRNA poly(A) tail shortening"/>
    <property type="evidence" value="ECO:0007669"/>
    <property type="project" value="UniProtKB-ARBA"/>
</dbReference>
<dbReference type="SUPFAM" id="SSF50193">
    <property type="entry name" value="Ribosomal protein L14"/>
    <property type="match status" value="1"/>
</dbReference>
<keyword evidence="15" id="KW-0689">Ribosomal protein</keyword>
<dbReference type="InterPro" id="IPR000218">
    <property type="entry name" value="Ribosomal_uL14"/>
</dbReference>
<dbReference type="FunFam" id="3.30.420.10:FF:000027">
    <property type="entry name" value="Putative CCR4-associated factor 1 7"/>
    <property type="match status" value="1"/>
</dbReference>
<keyword evidence="17" id="KW-0804">Transcription</keyword>
<keyword evidence="18" id="KW-0539">Nucleus</keyword>
<dbReference type="PANTHER" id="PTHR10797">
    <property type="entry name" value="CCR4-NOT TRANSCRIPTION COMPLEX SUBUNIT"/>
    <property type="match status" value="1"/>
</dbReference>
<proteinExistence type="inferred from homology"/>
<evidence type="ECO:0000256" key="15">
    <source>
        <dbReference type="ARBA" id="ARBA00022980"/>
    </source>
</evidence>
<dbReference type="GO" id="GO:0006412">
    <property type="term" value="P:translation"/>
    <property type="evidence" value="ECO:0007669"/>
    <property type="project" value="InterPro"/>
</dbReference>
<comment type="subunit">
    <text evidence="7">Component of the CCR4-NOT complex, at least composed of CRR4 and CAF1 proteins.</text>
</comment>
<evidence type="ECO:0000256" key="7">
    <source>
        <dbReference type="ARBA" id="ARBA00011757"/>
    </source>
</evidence>
<dbReference type="GO" id="GO:0005840">
    <property type="term" value="C:ribosome"/>
    <property type="evidence" value="ECO:0007669"/>
    <property type="project" value="UniProtKB-KW"/>
</dbReference>
<dbReference type="SUPFAM" id="SSF53098">
    <property type="entry name" value="Ribonuclease H-like"/>
    <property type="match status" value="1"/>
</dbReference>
<sequence>MSLGLPVAATVNCADNTGAKNLYIISVKGIKGRLNRLPSACVGDMVMATVKKGKPDLRKKVMPAVIVRQRKPWRRKDGVYMYFEGFRFAPLPISRVSYASPVRSRRRLNPRPSMSKGDDASTVEIRDVWANNLEAEFAVIREIVDDFPFVAMDTEFPGVAVRPLGDFKTVADQNYHILRANVDLLHLIQLGLTFSDADGNLPTSSAAGGRPVVWQFNFREFDVDRDVSNPDSIDLLIKSGIDLVRNREYGVDAIRFAELLMSSGVVLNDSVSWVTFHCAYDFGYLLKLLTCRRLPDTREGFFVLVRTFFPVVYDIKHLLKFSNSLHGGLNKVAEQLEVERVGICHQAGSDSLLTARAFRKLMASYFDGSIERYAGVMYGLDIEHGINTR</sequence>
<evidence type="ECO:0000256" key="19">
    <source>
        <dbReference type="ARBA" id="ARBA00023274"/>
    </source>
</evidence>
<dbReference type="Pfam" id="PF00238">
    <property type="entry name" value="Ribosomal_L14"/>
    <property type="match status" value="1"/>
</dbReference>
<evidence type="ECO:0000256" key="10">
    <source>
        <dbReference type="ARBA" id="ARBA00022722"/>
    </source>
</evidence>
<dbReference type="Gene3D" id="3.30.420.10">
    <property type="entry name" value="Ribonuclease H-like superfamily/Ribonuclease H"/>
    <property type="match status" value="1"/>
</dbReference>
<dbReference type="GO" id="GO:0003723">
    <property type="term" value="F:RNA binding"/>
    <property type="evidence" value="ECO:0007669"/>
    <property type="project" value="UniProtKB-KW"/>
</dbReference>
<evidence type="ECO:0000256" key="12">
    <source>
        <dbReference type="ARBA" id="ARBA00022801"/>
    </source>
</evidence>
<dbReference type="GO" id="GO:0009617">
    <property type="term" value="P:response to bacterium"/>
    <property type="evidence" value="ECO:0007669"/>
    <property type="project" value="UniProtKB-ARBA"/>
</dbReference>
<keyword evidence="12" id="KW-0378">Hydrolase</keyword>
<keyword evidence="11" id="KW-0479">Metal-binding</keyword>
<comment type="similarity">
    <text evidence="6">Belongs to the universal ribosomal protein uL14 family.</text>
</comment>
<dbReference type="HAMAP" id="MF_01367">
    <property type="entry name" value="Ribosomal_uL14"/>
    <property type="match status" value="1"/>
</dbReference>
<evidence type="ECO:0000256" key="6">
    <source>
        <dbReference type="ARBA" id="ARBA00010745"/>
    </source>
</evidence>
<reference evidence="21 22" key="1">
    <citation type="journal article" date="2014" name="Agronomy (Basel)">
        <title>A Draft Genome Sequence for Ensete ventricosum, the Drought-Tolerant Tree Against Hunger.</title>
        <authorList>
            <person name="Harrison J."/>
            <person name="Moore K.A."/>
            <person name="Paszkiewicz K."/>
            <person name="Jones T."/>
            <person name="Grant M."/>
            <person name="Ambacheew D."/>
            <person name="Muzemil S."/>
            <person name="Studholme D.J."/>
        </authorList>
    </citation>
    <scope>NUCLEOTIDE SEQUENCE [LARGE SCALE GENOMIC DNA]</scope>
</reference>
<name>A0A426Y8I9_ENSVE</name>